<feature type="domain" description="STAS" evidence="2">
    <location>
        <begin position="55"/>
        <end position="151"/>
    </location>
</feature>
<gene>
    <name evidence="3" type="ORF">AB5J53_07275</name>
</gene>
<organism evidence="3">
    <name type="scientific">Streptomyces sp. R41</name>
    <dbReference type="NCBI Taxonomy" id="3238632"/>
    <lineage>
        <taxon>Bacteria</taxon>
        <taxon>Bacillati</taxon>
        <taxon>Actinomycetota</taxon>
        <taxon>Actinomycetes</taxon>
        <taxon>Kitasatosporales</taxon>
        <taxon>Streptomycetaceae</taxon>
        <taxon>Streptomyces</taxon>
    </lineage>
</organism>
<feature type="region of interest" description="Disordered" evidence="1">
    <location>
        <begin position="182"/>
        <end position="232"/>
    </location>
</feature>
<dbReference type="InterPro" id="IPR036513">
    <property type="entry name" value="STAS_dom_sf"/>
</dbReference>
<sequence>MSAGTATPLIPAEVPSPPRQADTPQSVQDYCSSPAASAPGLRPVLAGVPEGREKVVVSGSLGLATVPGLRERLLGVCHGPGSLMILDLSGVTSCDTLGLGLLVATARRVHHSGGGLRLVAPSHAVVEALGDSGLIRPLHVLPNAGTPVGMTAAPELQTAAQILRRLPEGGNAALRSCWSSDSVRERHGGGRADGCLRSSPWRQRQATRPGRGSESSMKARATSDRRRLWERA</sequence>
<protein>
    <submittedName>
        <fullName evidence="3">STAS domain-containing protein</fullName>
    </submittedName>
</protein>
<dbReference type="Gene3D" id="3.30.750.24">
    <property type="entry name" value="STAS domain"/>
    <property type="match status" value="1"/>
</dbReference>
<feature type="compositionally biased region" description="Polar residues" evidence="1">
    <location>
        <begin position="22"/>
        <end position="35"/>
    </location>
</feature>
<dbReference type="RefSeq" id="WP_369244788.1">
    <property type="nucleotide sequence ID" value="NZ_CP163443.1"/>
</dbReference>
<reference evidence="3" key="1">
    <citation type="submission" date="2024-07" db="EMBL/GenBank/DDBJ databases">
        <authorList>
            <person name="Yu S.T."/>
        </authorList>
    </citation>
    <scope>NUCLEOTIDE SEQUENCE</scope>
    <source>
        <strain evidence="3">R41</strain>
    </source>
</reference>
<dbReference type="AlphaFoldDB" id="A0AB39RB41"/>
<name>A0AB39RB41_9ACTN</name>
<dbReference type="PROSITE" id="PS50801">
    <property type="entry name" value="STAS"/>
    <property type="match status" value="1"/>
</dbReference>
<dbReference type="InterPro" id="IPR058548">
    <property type="entry name" value="MlaB-like_STAS"/>
</dbReference>
<accession>A0AB39RB41</accession>
<proteinExistence type="predicted"/>
<feature type="compositionally biased region" description="Basic and acidic residues" evidence="1">
    <location>
        <begin position="221"/>
        <end position="232"/>
    </location>
</feature>
<dbReference type="EMBL" id="CP163443">
    <property type="protein sequence ID" value="XDQ51457.1"/>
    <property type="molecule type" value="Genomic_DNA"/>
</dbReference>
<dbReference type="Pfam" id="PF13466">
    <property type="entry name" value="STAS_2"/>
    <property type="match status" value="1"/>
</dbReference>
<evidence type="ECO:0000256" key="1">
    <source>
        <dbReference type="SAM" id="MobiDB-lite"/>
    </source>
</evidence>
<feature type="region of interest" description="Disordered" evidence="1">
    <location>
        <begin position="1"/>
        <end position="35"/>
    </location>
</feature>
<evidence type="ECO:0000259" key="2">
    <source>
        <dbReference type="PROSITE" id="PS50801"/>
    </source>
</evidence>
<evidence type="ECO:0000313" key="3">
    <source>
        <dbReference type="EMBL" id="XDQ51457.1"/>
    </source>
</evidence>
<dbReference type="SUPFAM" id="SSF52091">
    <property type="entry name" value="SpoIIaa-like"/>
    <property type="match status" value="1"/>
</dbReference>
<dbReference type="InterPro" id="IPR002645">
    <property type="entry name" value="STAS_dom"/>
</dbReference>
<dbReference type="CDD" id="cd07043">
    <property type="entry name" value="STAS_anti-anti-sigma_factors"/>
    <property type="match status" value="1"/>
</dbReference>